<accession>A0ABV0FYG8</accession>
<organism evidence="2 3">
    <name type="scientific">Shewanella vesiculosa</name>
    <dbReference type="NCBI Taxonomy" id="518738"/>
    <lineage>
        <taxon>Bacteria</taxon>
        <taxon>Pseudomonadati</taxon>
        <taxon>Pseudomonadota</taxon>
        <taxon>Gammaproteobacteria</taxon>
        <taxon>Alteromonadales</taxon>
        <taxon>Shewanellaceae</taxon>
        <taxon>Shewanella</taxon>
    </lineage>
</organism>
<keyword evidence="1" id="KW-0812">Transmembrane</keyword>
<dbReference type="Proteomes" id="UP001477278">
    <property type="component" value="Unassembled WGS sequence"/>
</dbReference>
<gene>
    <name evidence="2" type="ORF">ABHN84_19785</name>
</gene>
<proteinExistence type="predicted"/>
<dbReference type="EMBL" id="JBDPZN010000015">
    <property type="protein sequence ID" value="MEO3684506.1"/>
    <property type="molecule type" value="Genomic_DNA"/>
</dbReference>
<dbReference type="RefSeq" id="WP_347690937.1">
    <property type="nucleotide sequence ID" value="NZ_JBDPZN010000015.1"/>
</dbReference>
<reference evidence="2 3" key="1">
    <citation type="submission" date="2024-05" db="EMBL/GenBank/DDBJ databases">
        <title>Genome sequencing of Marine Estuary Bacteria, Shewanella vesiculosa and S. baltica, and Pseudomonas syringae.</title>
        <authorList>
            <person name="Gurung A."/>
            <person name="Maclea K.S."/>
        </authorList>
    </citation>
    <scope>NUCLEOTIDE SEQUENCE [LARGE SCALE GENOMIC DNA]</scope>
    <source>
        <strain evidence="2 3">1A</strain>
    </source>
</reference>
<sequence length="225" mass="25493">MEILKNANDVRKSLIDAITTRNVTLLSNLLLSIGICIFAFKFAFFEPGSVVLPNAPMTEVIEVRGDWANASFKRGHAIAFAELIGNISKSNINFVKERFMSAATPNLREQFQDEIDRQIAIISARKLQQRFTIDDVYFDEHQDVVWIWGSREITLPGQPHLIKTWTYEFRIGVASGMPKISYFKQYPGKPNTRQRVVPAADTIPELTEDMRAGLEESGSEVKDVK</sequence>
<evidence type="ECO:0000256" key="1">
    <source>
        <dbReference type="SAM" id="Phobius"/>
    </source>
</evidence>
<comment type="caution">
    <text evidence="2">The sequence shown here is derived from an EMBL/GenBank/DDBJ whole genome shotgun (WGS) entry which is preliminary data.</text>
</comment>
<keyword evidence="3" id="KW-1185">Reference proteome</keyword>
<keyword evidence="1" id="KW-1133">Transmembrane helix</keyword>
<evidence type="ECO:0000313" key="2">
    <source>
        <dbReference type="EMBL" id="MEO3684506.1"/>
    </source>
</evidence>
<keyword evidence="1" id="KW-0472">Membrane</keyword>
<protein>
    <submittedName>
        <fullName evidence="2">TraE/TraK family type IV conjugative transfer system protein</fullName>
    </submittedName>
</protein>
<name>A0ABV0FYG8_9GAMM</name>
<evidence type="ECO:0000313" key="3">
    <source>
        <dbReference type="Proteomes" id="UP001477278"/>
    </source>
</evidence>
<dbReference type="Pfam" id="PF05309">
    <property type="entry name" value="TraE"/>
    <property type="match status" value="1"/>
</dbReference>
<feature type="transmembrane region" description="Helical" evidence="1">
    <location>
        <begin position="21"/>
        <end position="44"/>
    </location>
</feature>
<dbReference type="InterPro" id="IPR007973">
    <property type="entry name" value="Pilus_assembly_TraE"/>
</dbReference>